<dbReference type="Proteomes" id="UP001237011">
    <property type="component" value="Chromosome"/>
</dbReference>
<dbReference type="NCBIfam" id="NF046008">
    <property type="entry name" value="ICE_MAGa4850"/>
    <property type="match status" value="1"/>
</dbReference>
<reference evidence="1" key="1">
    <citation type="submission" date="2023-08" db="EMBL/GenBank/DDBJ databases">
        <title>Complete genome sequence of Mycoplasma seminis 2200.</title>
        <authorList>
            <person name="Spergser J."/>
        </authorList>
    </citation>
    <scope>NUCLEOTIDE SEQUENCE [LARGE SCALE GENOMIC DNA]</scope>
    <source>
        <strain evidence="1">2200</strain>
    </source>
</reference>
<organism evidence="1 2">
    <name type="scientific">Mycoplasma seminis</name>
    <dbReference type="NCBI Taxonomy" id="512749"/>
    <lineage>
        <taxon>Bacteria</taxon>
        <taxon>Bacillati</taxon>
        <taxon>Mycoplasmatota</taxon>
        <taxon>Mollicutes</taxon>
        <taxon>Mycoplasmataceae</taxon>
        <taxon>Mycoplasma</taxon>
    </lineage>
</organism>
<dbReference type="RefSeq" id="WP_305937663.1">
    <property type="nucleotide sequence ID" value="NZ_CP132191.1"/>
</dbReference>
<evidence type="ECO:0000313" key="2">
    <source>
        <dbReference type="Proteomes" id="UP001237011"/>
    </source>
</evidence>
<gene>
    <name evidence="1" type="ORF">Q8852_02800</name>
</gene>
<accession>A0ABY9H9Q2</accession>
<proteinExistence type="predicted"/>
<dbReference type="EMBL" id="CP132191">
    <property type="protein sequence ID" value="WLP85226.1"/>
    <property type="molecule type" value="Genomic_DNA"/>
</dbReference>
<protein>
    <submittedName>
        <fullName evidence="1">Uncharacterized protein</fullName>
    </submittedName>
</protein>
<keyword evidence="2" id="KW-1185">Reference proteome</keyword>
<name>A0ABY9H9Q2_9MOLU</name>
<evidence type="ECO:0000313" key="1">
    <source>
        <dbReference type="EMBL" id="WLP85226.1"/>
    </source>
</evidence>
<sequence>MSTNLKNFDATEYVAMNEKAIETISNFEICINRNWSSMFNKNKMSFFIFLLMKFKKQQGEKISLQEINQEYGISLNTLAKSSKFLKDNNLIFKTSKNDFEINEEIKFAKYGENYIQINCKTKWNLLFAGNFNTLWIFQKLVIKAKGKNDFSNIEISNKAFAKLQLSKITIWNQLRLISKVLLKLDFNDVFTIQKSKYQLDNPKLETFTEEEMEEKLTEEDFDISNQLCKTCCDLKYSISKECNDSNWKHFRKNGRCYYFNRTKTKTYWKSHKHNFVKKIKIGLQHFSKRVISMLVLNKLTLMNS</sequence>